<proteinExistence type="predicted"/>
<reference evidence="2" key="1">
    <citation type="journal article" date="2019" name="Int. J. Syst. Evol. Microbiol.">
        <title>The Global Catalogue of Microorganisms (GCM) 10K type strain sequencing project: providing services to taxonomists for standard genome sequencing and annotation.</title>
        <authorList>
            <consortium name="The Broad Institute Genomics Platform"/>
            <consortium name="The Broad Institute Genome Sequencing Center for Infectious Disease"/>
            <person name="Wu L."/>
            <person name="Ma J."/>
        </authorList>
    </citation>
    <scope>NUCLEOTIDE SEQUENCE [LARGE SCALE GENOMIC DNA]</scope>
    <source>
        <strain evidence="2">JCM 16902</strain>
    </source>
</reference>
<keyword evidence="2" id="KW-1185">Reference proteome</keyword>
<dbReference type="RefSeq" id="WP_231483222.1">
    <property type="nucleotide sequence ID" value="NZ_BAAAZO010000003.1"/>
</dbReference>
<evidence type="ECO:0000313" key="1">
    <source>
        <dbReference type="EMBL" id="GAA3606046.1"/>
    </source>
</evidence>
<sequence length="223" mass="24204">MGTLRTVRVMQAQFLSSGACIADHPSVNGPGSVRLFALALAEERPMWELAAPVQAVRAHHRCAEADDLLGAAPGLAVVDEEAQRAGFLSRRRLEQRPHGLLGRVRARTPVGRISDWSIPVLPSSVTLAAAVEAVLSRREENRYDDLLLHGPQGGTGAWRLLPAGAVLEALAASMARRASPDELTGLLNRGAFFEHLHELSRGLPGPGRWRRCWPAWRGVCPSR</sequence>
<comment type="caution">
    <text evidence="1">The sequence shown here is derived from an EMBL/GenBank/DDBJ whole genome shotgun (WGS) entry which is preliminary data.</text>
</comment>
<dbReference type="Proteomes" id="UP001501074">
    <property type="component" value="Unassembled WGS sequence"/>
</dbReference>
<dbReference type="PROSITE" id="PS51257">
    <property type="entry name" value="PROKAR_LIPOPROTEIN"/>
    <property type="match status" value="1"/>
</dbReference>
<gene>
    <name evidence="1" type="ORF">GCM10022223_22370</name>
</gene>
<name>A0ABP6ZFH9_9ACTN</name>
<evidence type="ECO:0000313" key="2">
    <source>
        <dbReference type="Proteomes" id="UP001501074"/>
    </source>
</evidence>
<accession>A0ABP6ZFH9</accession>
<protein>
    <recommendedName>
        <fullName evidence="3">CBS domain-containing protein</fullName>
    </recommendedName>
</protein>
<dbReference type="EMBL" id="BAAAZO010000003">
    <property type="protein sequence ID" value="GAA3606046.1"/>
    <property type="molecule type" value="Genomic_DNA"/>
</dbReference>
<organism evidence="1 2">
    <name type="scientific">Kineosporia mesophila</name>
    <dbReference type="NCBI Taxonomy" id="566012"/>
    <lineage>
        <taxon>Bacteria</taxon>
        <taxon>Bacillati</taxon>
        <taxon>Actinomycetota</taxon>
        <taxon>Actinomycetes</taxon>
        <taxon>Kineosporiales</taxon>
        <taxon>Kineosporiaceae</taxon>
        <taxon>Kineosporia</taxon>
    </lineage>
</organism>
<evidence type="ECO:0008006" key="3">
    <source>
        <dbReference type="Google" id="ProtNLM"/>
    </source>
</evidence>